<dbReference type="GO" id="GO:0004497">
    <property type="term" value="F:monooxygenase activity"/>
    <property type="evidence" value="ECO:0007669"/>
    <property type="project" value="InterPro"/>
</dbReference>
<reference evidence="4 5" key="1">
    <citation type="journal article" date="2021" name="Commun. Biol.">
        <title>The genome of Shorea leprosula (Dipterocarpaceae) highlights the ecological relevance of drought in aseasonal tropical rainforests.</title>
        <authorList>
            <person name="Ng K.K.S."/>
            <person name="Kobayashi M.J."/>
            <person name="Fawcett J.A."/>
            <person name="Hatakeyama M."/>
            <person name="Paape T."/>
            <person name="Ng C.H."/>
            <person name="Ang C.C."/>
            <person name="Tnah L.H."/>
            <person name="Lee C.T."/>
            <person name="Nishiyama T."/>
            <person name="Sese J."/>
            <person name="O'Brien M.J."/>
            <person name="Copetti D."/>
            <person name="Mohd Noor M.I."/>
            <person name="Ong R.C."/>
            <person name="Putra M."/>
            <person name="Sireger I.Z."/>
            <person name="Indrioko S."/>
            <person name="Kosugi Y."/>
            <person name="Izuno A."/>
            <person name="Isagi Y."/>
            <person name="Lee S.L."/>
            <person name="Shimizu K.K."/>
        </authorList>
    </citation>
    <scope>NUCLEOTIDE SEQUENCE [LARGE SCALE GENOMIC DNA]</scope>
    <source>
        <strain evidence="4">214</strain>
    </source>
</reference>
<accession>A0AAV5HY38</accession>
<evidence type="ECO:0000313" key="4">
    <source>
        <dbReference type="EMBL" id="GKU90643.1"/>
    </source>
</evidence>
<organism evidence="4 5">
    <name type="scientific">Rubroshorea leprosula</name>
    <dbReference type="NCBI Taxonomy" id="152421"/>
    <lineage>
        <taxon>Eukaryota</taxon>
        <taxon>Viridiplantae</taxon>
        <taxon>Streptophyta</taxon>
        <taxon>Embryophyta</taxon>
        <taxon>Tracheophyta</taxon>
        <taxon>Spermatophyta</taxon>
        <taxon>Magnoliopsida</taxon>
        <taxon>eudicotyledons</taxon>
        <taxon>Gunneridae</taxon>
        <taxon>Pentapetalae</taxon>
        <taxon>rosids</taxon>
        <taxon>malvids</taxon>
        <taxon>Malvales</taxon>
        <taxon>Dipterocarpaceae</taxon>
        <taxon>Rubroshorea</taxon>
    </lineage>
</organism>
<dbReference type="Pfam" id="PF00067">
    <property type="entry name" value="p450"/>
    <property type="match status" value="1"/>
</dbReference>
<dbReference type="InterPro" id="IPR002397">
    <property type="entry name" value="Cyt_P450_B"/>
</dbReference>
<evidence type="ECO:0000256" key="2">
    <source>
        <dbReference type="ARBA" id="ARBA00022723"/>
    </source>
</evidence>
<evidence type="ECO:0008006" key="6">
    <source>
        <dbReference type="Google" id="ProtNLM"/>
    </source>
</evidence>
<dbReference type="GO" id="GO:0016125">
    <property type="term" value="P:sterol metabolic process"/>
    <property type="evidence" value="ECO:0007669"/>
    <property type="project" value="TreeGrafter"/>
</dbReference>
<evidence type="ECO:0000313" key="5">
    <source>
        <dbReference type="Proteomes" id="UP001054252"/>
    </source>
</evidence>
<dbReference type="GO" id="GO:0010268">
    <property type="term" value="P:brassinosteroid homeostasis"/>
    <property type="evidence" value="ECO:0007669"/>
    <property type="project" value="TreeGrafter"/>
</dbReference>
<dbReference type="GO" id="GO:0005506">
    <property type="term" value="F:iron ion binding"/>
    <property type="evidence" value="ECO:0007669"/>
    <property type="project" value="InterPro"/>
</dbReference>
<proteinExistence type="inferred from homology"/>
<dbReference type="Gene3D" id="1.10.630.10">
    <property type="entry name" value="Cytochrome P450"/>
    <property type="match status" value="1"/>
</dbReference>
<dbReference type="Proteomes" id="UP001054252">
    <property type="component" value="Unassembled WGS sequence"/>
</dbReference>
<keyword evidence="5" id="KW-1185">Reference proteome</keyword>
<dbReference type="PANTHER" id="PTHR24286:SF28">
    <property type="entry name" value="ABSCISIC ACID 8'-HYDROXYLASE 3-LIKE"/>
    <property type="match status" value="1"/>
</dbReference>
<protein>
    <recommendedName>
        <fullName evidence="6">Cytochrome P450</fullName>
    </recommendedName>
</protein>
<dbReference type="PANTHER" id="PTHR24286">
    <property type="entry name" value="CYTOCHROME P450 26"/>
    <property type="match status" value="1"/>
</dbReference>
<dbReference type="PRINTS" id="PR00359">
    <property type="entry name" value="BP450"/>
</dbReference>
<gene>
    <name evidence="4" type="ORF">SLEP1_g4613</name>
</gene>
<comment type="similarity">
    <text evidence="1">Belongs to the cytochrome P450 family.</text>
</comment>
<evidence type="ECO:0000256" key="3">
    <source>
        <dbReference type="ARBA" id="ARBA00023004"/>
    </source>
</evidence>
<dbReference type="InterPro" id="IPR001128">
    <property type="entry name" value="Cyt_P450"/>
</dbReference>
<sequence length="444" mass="50033">MVLSSIPIFFTDASLIPKPLLLWISMLYKVSYYNASFVYSVASPSYLFKYYAHSQHQDIEEHTREISAHHPLKSSELETGSSSRNGAQYLDVHDASVHVCSLSFLFKFVYCKPFTFFFLHSSTSPEAMDQIPGNLGWPVVGESVSFVSNFSSPSGIFNFMNERQQRYGKAFKTRVLGRLMVFMTGREASEMLLTGKDGMVSLNLFYKGQQSGNRNIGSMVRTGILDLEEASTFTLKVKGNMIMSLEPTGEGQEKFRANFKIISSYFASLPLNIPGTGFYHGLKARDRMHAMIDSIIAKRRNGEVFRQDFLQSLIMRHSHDTTTAGLAWLIKFHGENPDVLEQLRMERQEIKANRKDGAGEKLLLINETFRRATILPGFSGIAAQDFEIDGYSIKKGWSVNLDVVSIHHDPGVFPDPQKFDPSRFNAPLRPFSFLGFGSGPRMCP</sequence>
<dbReference type="InterPro" id="IPR036396">
    <property type="entry name" value="Cyt_P450_sf"/>
</dbReference>
<dbReference type="AlphaFoldDB" id="A0AAV5HY38"/>
<dbReference type="GO" id="GO:0016132">
    <property type="term" value="P:brassinosteroid biosynthetic process"/>
    <property type="evidence" value="ECO:0007669"/>
    <property type="project" value="TreeGrafter"/>
</dbReference>
<dbReference type="SUPFAM" id="SSF48264">
    <property type="entry name" value="Cytochrome P450"/>
    <property type="match status" value="1"/>
</dbReference>
<dbReference type="GO" id="GO:0016705">
    <property type="term" value="F:oxidoreductase activity, acting on paired donors, with incorporation or reduction of molecular oxygen"/>
    <property type="evidence" value="ECO:0007669"/>
    <property type="project" value="InterPro"/>
</dbReference>
<keyword evidence="2" id="KW-0479">Metal-binding</keyword>
<evidence type="ECO:0000256" key="1">
    <source>
        <dbReference type="ARBA" id="ARBA00010617"/>
    </source>
</evidence>
<keyword evidence="3" id="KW-0408">Iron</keyword>
<comment type="caution">
    <text evidence="4">The sequence shown here is derived from an EMBL/GenBank/DDBJ whole genome shotgun (WGS) entry which is preliminary data.</text>
</comment>
<name>A0AAV5HY38_9ROSI</name>
<dbReference type="EMBL" id="BPVZ01000004">
    <property type="protein sequence ID" value="GKU90643.1"/>
    <property type="molecule type" value="Genomic_DNA"/>
</dbReference>
<dbReference type="GO" id="GO:0020037">
    <property type="term" value="F:heme binding"/>
    <property type="evidence" value="ECO:0007669"/>
    <property type="project" value="InterPro"/>
</dbReference>